<dbReference type="GO" id="GO:0008270">
    <property type="term" value="F:zinc ion binding"/>
    <property type="evidence" value="ECO:0007669"/>
    <property type="project" value="UniProtKB-KW"/>
</dbReference>
<feature type="compositionally biased region" description="Low complexity" evidence="6">
    <location>
        <begin position="129"/>
        <end position="155"/>
    </location>
</feature>
<dbReference type="PANTHER" id="PTHR23180:SF414">
    <property type="entry name" value="ANKYRIN REPEAT-CONTAINING PROTEIN-RELATED"/>
    <property type="match status" value="1"/>
</dbReference>
<dbReference type="Gene3D" id="2.30.29.30">
    <property type="entry name" value="Pleckstrin-homology domain (PH domain)/Phosphotyrosine-binding domain (PTB)"/>
    <property type="match status" value="2"/>
</dbReference>
<feature type="compositionally biased region" description="Polar residues" evidence="6">
    <location>
        <begin position="19"/>
        <end position="41"/>
    </location>
</feature>
<protein>
    <recommendedName>
        <fullName evidence="11">Pleckstrin domain-containing protein</fullName>
    </recommendedName>
</protein>
<feature type="compositionally biased region" description="Low complexity" evidence="6">
    <location>
        <begin position="335"/>
        <end position="358"/>
    </location>
</feature>
<dbReference type="Pfam" id="PF00169">
    <property type="entry name" value="PH"/>
    <property type="match status" value="2"/>
</dbReference>
<feature type="domain" description="PH" evidence="7">
    <location>
        <begin position="192"/>
        <end position="306"/>
    </location>
</feature>
<proteinExistence type="predicted"/>
<dbReference type="InterPro" id="IPR001164">
    <property type="entry name" value="ArfGAP_dom"/>
</dbReference>
<feature type="compositionally biased region" description="Low complexity" evidence="6">
    <location>
        <begin position="381"/>
        <end position="394"/>
    </location>
</feature>
<dbReference type="SMART" id="SM00233">
    <property type="entry name" value="PH"/>
    <property type="match status" value="2"/>
</dbReference>
<feature type="domain" description="PH" evidence="7">
    <location>
        <begin position="407"/>
        <end position="505"/>
    </location>
</feature>
<dbReference type="FunFam" id="1.10.220.150:FF:000009">
    <property type="entry name" value="stromal membrane-associated protein 1 isoform X1"/>
    <property type="match status" value="1"/>
</dbReference>
<evidence type="ECO:0000256" key="1">
    <source>
        <dbReference type="ARBA" id="ARBA00022468"/>
    </source>
</evidence>
<dbReference type="SMART" id="SM00105">
    <property type="entry name" value="ArfGap"/>
    <property type="match status" value="1"/>
</dbReference>
<feature type="compositionally biased region" description="Pro residues" evidence="6">
    <location>
        <begin position="1"/>
        <end position="16"/>
    </location>
</feature>
<dbReference type="InterPro" id="IPR011993">
    <property type="entry name" value="PH-like_dom_sf"/>
</dbReference>
<gene>
    <name evidence="9" type="ORF">CYY_002286</name>
</gene>
<dbReference type="PRINTS" id="PR00405">
    <property type="entry name" value="REVINTRACTNG"/>
</dbReference>
<dbReference type="GO" id="GO:0005096">
    <property type="term" value="F:GTPase activator activity"/>
    <property type="evidence" value="ECO:0007669"/>
    <property type="project" value="UniProtKB-KW"/>
</dbReference>
<keyword evidence="1" id="KW-0343">GTPase activation</keyword>
<name>A0A8J4Q0E4_9MYCE</name>
<dbReference type="OrthoDB" id="10266696at2759"/>
<comment type="caution">
    <text evidence="9">The sequence shown here is derived from an EMBL/GenBank/DDBJ whole genome shotgun (WGS) entry which is preliminary data.</text>
</comment>
<keyword evidence="10" id="KW-1185">Reference proteome</keyword>
<dbReference type="PROSITE" id="PS50115">
    <property type="entry name" value="ARFGAP"/>
    <property type="match status" value="1"/>
</dbReference>
<dbReference type="SUPFAM" id="SSF50729">
    <property type="entry name" value="PH domain-like"/>
    <property type="match status" value="2"/>
</dbReference>
<feature type="compositionally biased region" description="Basic and acidic residues" evidence="6">
    <location>
        <begin position="109"/>
        <end position="128"/>
    </location>
</feature>
<keyword evidence="4" id="KW-0862">Zinc</keyword>
<organism evidence="9 10">
    <name type="scientific">Polysphondylium violaceum</name>
    <dbReference type="NCBI Taxonomy" id="133409"/>
    <lineage>
        <taxon>Eukaryota</taxon>
        <taxon>Amoebozoa</taxon>
        <taxon>Evosea</taxon>
        <taxon>Eumycetozoa</taxon>
        <taxon>Dictyostelia</taxon>
        <taxon>Dictyosteliales</taxon>
        <taxon>Dictyosteliaceae</taxon>
        <taxon>Polysphondylium</taxon>
    </lineage>
</organism>
<dbReference type="Pfam" id="PF01412">
    <property type="entry name" value="ArfGap"/>
    <property type="match status" value="1"/>
</dbReference>
<keyword evidence="2" id="KW-0479">Metal-binding</keyword>
<feature type="region of interest" description="Disordered" evidence="6">
    <location>
        <begin position="330"/>
        <end position="394"/>
    </location>
</feature>
<dbReference type="CDD" id="cd00821">
    <property type="entry name" value="PH"/>
    <property type="match status" value="1"/>
</dbReference>
<keyword evidence="3 5" id="KW-0863">Zinc-finger</keyword>
<dbReference type="InterPro" id="IPR045258">
    <property type="entry name" value="ACAP1/2/3-like"/>
</dbReference>
<evidence type="ECO:0000313" key="10">
    <source>
        <dbReference type="Proteomes" id="UP000695562"/>
    </source>
</evidence>
<accession>A0A8J4Q0E4</accession>
<sequence length="696" mass="76608">MPPPPITLTPPPPPMPSHGSGSNLNSSPFFPSKNNPQQQEFLESIKAGINKRNSLGNPLYQSPIQSSSSGSSNINNNLSPDTLEKKPSPLSSSISISVSPPPSPPPQLRIEKEKSSKKDKSKKDKEKSSPSSSFLSLSSSSNSEKQSSSSSPISIKSDDLQGALKNLRKTVIVTKKTSLVVESTDEGISMEAPEKRGYLYIMNHETPYTSPIDSNWTQKWCVLKEGCLFVYKSPKDEFESEILSLDHGLVKEKEIKDNCFQLSASLIYHNNEYYDNGPTVTRYLATPHSEEFEYFAWIVSLRGVIFFLRSLNSSSTASLSPSPVNKVKKQTQRYSLPPLSSSPLASSSPTTSISSFVPSHKKVSSKDQHRLSPSTPLSPINSKTSNNSTTVTLSTNNSSAVVEDEFNGFKKGFLSVQGGKLISKWKSRWVVLNQDSLSIYKSQDAEAKKDVRKSISIIFCSAKVIKSTNDKYTFQVVSTDKTIHFACINGSQMLSWITSIQAAQSISMEAYLKYKTGASKSSGGSALNKSTGSLVKLKDDQVESDVQKMLDQNKESLNRLLSQSDNQFCADCHAPDPLWASINLGVFICINCSGVHRNLGVHLSKVRSVTMDIWDGNVIKYFEETGGNDKVNSVWEFNIPPHITKLTPDVSMDVRDKYIRNKYEHKLFYSPSSSTSTSENNSPLSSSTNPDTSISI</sequence>
<dbReference type="SUPFAM" id="SSF57863">
    <property type="entry name" value="ArfGap/RecO-like zinc finger"/>
    <property type="match status" value="1"/>
</dbReference>
<evidence type="ECO:0000313" key="9">
    <source>
        <dbReference type="EMBL" id="KAF2076429.1"/>
    </source>
</evidence>
<evidence type="ECO:0000256" key="2">
    <source>
        <dbReference type="ARBA" id="ARBA00022723"/>
    </source>
</evidence>
<dbReference type="Proteomes" id="UP000695562">
    <property type="component" value="Unassembled WGS sequence"/>
</dbReference>
<dbReference type="AlphaFoldDB" id="A0A8J4Q0E4"/>
<feature type="compositionally biased region" description="Low complexity" evidence="6">
    <location>
        <begin position="88"/>
        <end position="98"/>
    </location>
</feature>
<feature type="compositionally biased region" description="Polar residues" evidence="6">
    <location>
        <begin position="51"/>
        <end position="60"/>
    </location>
</feature>
<evidence type="ECO:0008006" key="11">
    <source>
        <dbReference type="Google" id="ProtNLM"/>
    </source>
</evidence>
<dbReference type="PANTHER" id="PTHR23180">
    <property type="entry name" value="CENTAURIN/ARF"/>
    <property type="match status" value="1"/>
</dbReference>
<dbReference type="InterPro" id="IPR001849">
    <property type="entry name" value="PH_domain"/>
</dbReference>
<feature type="compositionally biased region" description="Polar residues" evidence="6">
    <location>
        <begin position="371"/>
        <end position="380"/>
    </location>
</feature>
<dbReference type="EMBL" id="AJWJ01000061">
    <property type="protein sequence ID" value="KAF2076429.1"/>
    <property type="molecule type" value="Genomic_DNA"/>
</dbReference>
<dbReference type="Gene3D" id="1.10.220.150">
    <property type="entry name" value="Arf GTPase activating protein"/>
    <property type="match status" value="1"/>
</dbReference>
<evidence type="ECO:0000259" key="7">
    <source>
        <dbReference type="PROSITE" id="PS50003"/>
    </source>
</evidence>
<evidence type="ECO:0000256" key="5">
    <source>
        <dbReference type="PROSITE-ProRule" id="PRU00288"/>
    </source>
</evidence>
<dbReference type="InterPro" id="IPR038508">
    <property type="entry name" value="ArfGAP_dom_sf"/>
</dbReference>
<feature type="region of interest" description="Disordered" evidence="6">
    <location>
        <begin position="1"/>
        <end position="156"/>
    </location>
</feature>
<feature type="domain" description="Arf-GAP" evidence="8">
    <location>
        <begin position="554"/>
        <end position="676"/>
    </location>
</feature>
<feature type="region of interest" description="Disordered" evidence="6">
    <location>
        <begin position="670"/>
        <end position="696"/>
    </location>
</feature>
<evidence type="ECO:0000256" key="4">
    <source>
        <dbReference type="ARBA" id="ARBA00022833"/>
    </source>
</evidence>
<feature type="compositionally biased region" description="Low complexity" evidence="6">
    <location>
        <begin position="61"/>
        <end position="80"/>
    </location>
</feature>
<evidence type="ECO:0000259" key="8">
    <source>
        <dbReference type="PROSITE" id="PS50115"/>
    </source>
</evidence>
<evidence type="ECO:0000256" key="6">
    <source>
        <dbReference type="SAM" id="MobiDB-lite"/>
    </source>
</evidence>
<dbReference type="CDD" id="cd08204">
    <property type="entry name" value="ArfGap"/>
    <property type="match status" value="1"/>
</dbReference>
<dbReference type="PROSITE" id="PS50003">
    <property type="entry name" value="PH_DOMAIN"/>
    <property type="match status" value="2"/>
</dbReference>
<dbReference type="InterPro" id="IPR037278">
    <property type="entry name" value="ARFGAP/RecO"/>
</dbReference>
<reference evidence="9" key="1">
    <citation type="submission" date="2020-01" db="EMBL/GenBank/DDBJ databases">
        <title>Development of genomics and gene disruption for Polysphondylium violaceum indicates a role for the polyketide synthase stlB in stalk morphogenesis.</title>
        <authorList>
            <person name="Narita B."/>
            <person name="Kawabe Y."/>
            <person name="Kin K."/>
            <person name="Saito T."/>
            <person name="Gibbs R."/>
            <person name="Kuspa A."/>
            <person name="Muzny D."/>
            <person name="Queller D."/>
            <person name="Richards S."/>
            <person name="Strassman J."/>
            <person name="Sucgang R."/>
            <person name="Worley K."/>
            <person name="Schaap P."/>
        </authorList>
    </citation>
    <scope>NUCLEOTIDE SEQUENCE</scope>
    <source>
        <strain evidence="9">QSvi11</strain>
    </source>
</reference>
<evidence type="ECO:0000256" key="3">
    <source>
        <dbReference type="ARBA" id="ARBA00022771"/>
    </source>
</evidence>